<keyword evidence="3" id="KW-1185">Reference proteome</keyword>
<dbReference type="EMBL" id="BNBT01000015">
    <property type="protein sequence ID" value="GHE47134.1"/>
    <property type="molecule type" value="Genomic_DNA"/>
</dbReference>
<feature type="region of interest" description="Disordered" evidence="1">
    <location>
        <begin position="26"/>
        <end position="46"/>
    </location>
</feature>
<dbReference type="Proteomes" id="UP000608024">
    <property type="component" value="Unassembled WGS sequence"/>
</dbReference>
<evidence type="ECO:0000313" key="2">
    <source>
        <dbReference type="EMBL" id="GHE47134.1"/>
    </source>
</evidence>
<sequence length="99" mass="10500">MFNGVSLTRQTLSSVTRRHIAGVNLADRAPLATGEPPGSHSPLRRTLTGRRQDGALGHAGQHLADQVGVQPLMSEGGSIVFTTVSCRARRAGHPRPEDP</sequence>
<accession>A0A919DI82</accession>
<proteinExistence type="predicted"/>
<dbReference type="AlphaFoldDB" id="A0A919DI82"/>
<reference evidence="2" key="1">
    <citation type="journal article" date="2014" name="Int. J. Syst. Evol. Microbiol.">
        <title>Complete genome sequence of Corynebacterium casei LMG S-19264T (=DSM 44701T), isolated from a smear-ripened cheese.</title>
        <authorList>
            <consortium name="US DOE Joint Genome Institute (JGI-PGF)"/>
            <person name="Walter F."/>
            <person name="Albersmeier A."/>
            <person name="Kalinowski J."/>
            <person name="Ruckert C."/>
        </authorList>
    </citation>
    <scope>NUCLEOTIDE SEQUENCE</scope>
    <source>
        <strain evidence="2">JCM 4784</strain>
    </source>
</reference>
<organism evidence="2 3">
    <name type="scientific">Streptomyces longispororuber</name>
    <dbReference type="NCBI Taxonomy" id="68230"/>
    <lineage>
        <taxon>Bacteria</taxon>
        <taxon>Bacillati</taxon>
        <taxon>Actinomycetota</taxon>
        <taxon>Actinomycetes</taxon>
        <taxon>Kitasatosporales</taxon>
        <taxon>Streptomycetaceae</taxon>
        <taxon>Streptomyces</taxon>
    </lineage>
</organism>
<evidence type="ECO:0000313" key="3">
    <source>
        <dbReference type="Proteomes" id="UP000608024"/>
    </source>
</evidence>
<comment type="caution">
    <text evidence="2">The sequence shown here is derived from an EMBL/GenBank/DDBJ whole genome shotgun (WGS) entry which is preliminary data.</text>
</comment>
<gene>
    <name evidence="2" type="ORF">GCM10018785_15980</name>
</gene>
<name>A0A919DI82_9ACTN</name>
<reference evidence="2" key="2">
    <citation type="submission" date="2020-09" db="EMBL/GenBank/DDBJ databases">
        <authorList>
            <person name="Sun Q."/>
            <person name="Ohkuma M."/>
        </authorList>
    </citation>
    <scope>NUCLEOTIDE SEQUENCE</scope>
    <source>
        <strain evidence="2">JCM 4784</strain>
    </source>
</reference>
<protein>
    <submittedName>
        <fullName evidence="2">Uncharacterized protein</fullName>
    </submittedName>
</protein>
<evidence type="ECO:0000256" key="1">
    <source>
        <dbReference type="SAM" id="MobiDB-lite"/>
    </source>
</evidence>